<dbReference type="EMBL" id="CAXKWB010019185">
    <property type="protein sequence ID" value="CAL4121730.1"/>
    <property type="molecule type" value="Genomic_DNA"/>
</dbReference>
<sequence length="156" mass="17453">VYLFQMMCSVSRIWSAIPLLLLLPLLSYSKVIPWSLDYPDVSLKDGRITVNITGTSAVKKMTFVMSRNKKVTYGKPSTKFKLICNQDLECSGSGGPIIGITDKVYYGMIVVTKDKNNMKFKNKIFARLPNFKSSKGVLFDIAAPTRKKNKTDASVQ</sequence>
<name>A0AAV2RA21_MEGNR</name>
<feature type="non-terminal residue" evidence="1">
    <location>
        <position position="1"/>
    </location>
</feature>
<protein>
    <submittedName>
        <fullName evidence="1">Uncharacterized protein</fullName>
    </submittedName>
</protein>
<evidence type="ECO:0000313" key="1">
    <source>
        <dbReference type="EMBL" id="CAL4121730.1"/>
    </source>
</evidence>
<proteinExistence type="predicted"/>
<organism evidence="1 2">
    <name type="scientific">Meganyctiphanes norvegica</name>
    <name type="common">Northern krill</name>
    <name type="synonym">Thysanopoda norvegica</name>
    <dbReference type="NCBI Taxonomy" id="48144"/>
    <lineage>
        <taxon>Eukaryota</taxon>
        <taxon>Metazoa</taxon>
        <taxon>Ecdysozoa</taxon>
        <taxon>Arthropoda</taxon>
        <taxon>Crustacea</taxon>
        <taxon>Multicrustacea</taxon>
        <taxon>Malacostraca</taxon>
        <taxon>Eumalacostraca</taxon>
        <taxon>Eucarida</taxon>
        <taxon>Euphausiacea</taxon>
        <taxon>Euphausiidae</taxon>
        <taxon>Meganyctiphanes</taxon>
    </lineage>
</organism>
<accession>A0AAV2RA21</accession>
<evidence type="ECO:0000313" key="2">
    <source>
        <dbReference type="Proteomes" id="UP001497623"/>
    </source>
</evidence>
<reference evidence="1 2" key="1">
    <citation type="submission" date="2024-05" db="EMBL/GenBank/DDBJ databases">
        <authorList>
            <person name="Wallberg A."/>
        </authorList>
    </citation>
    <scope>NUCLEOTIDE SEQUENCE [LARGE SCALE GENOMIC DNA]</scope>
</reference>
<dbReference type="AlphaFoldDB" id="A0AAV2RA21"/>
<keyword evidence="2" id="KW-1185">Reference proteome</keyword>
<dbReference type="Proteomes" id="UP001497623">
    <property type="component" value="Unassembled WGS sequence"/>
</dbReference>
<comment type="caution">
    <text evidence="1">The sequence shown here is derived from an EMBL/GenBank/DDBJ whole genome shotgun (WGS) entry which is preliminary data.</text>
</comment>
<gene>
    <name evidence="1" type="ORF">MNOR_LOCUS22592</name>
</gene>